<dbReference type="EMBL" id="AZHO01000011">
    <property type="protein sequence ID" value="KMT60163.1"/>
    <property type="molecule type" value="Genomic_DNA"/>
</dbReference>
<dbReference type="AlphaFoldDB" id="A0A0J8GHE0"/>
<dbReference type="PATRIC" id="fig|1430899.3.peg.1124"/>
<name>A0A0J8GHE0_9LIST</name>
<dbReference type="InterPro" id="IPR029068">
    <property type="entry name" value="Glyas_Bleomycin-R_OHBP_Dase"/>
</dbReference>
<dbReference type="OrthoDB" id="9111355at2"/>
<evidence type="ECO:0000313" key="2">
    <source>
        <dbReference type="EMBL" id="KMT60163.1"/>
    </source>
</evidence>
<keyword evidence="3" id="KW-1185">Reference proteome</keyword>
<organism evidence="2 3">
    <name type="scientific">Listeria fleischmannii 1991</name>
    <dbReference type="NCBI Taxonomy" id="1430899"/>
    <lineage>
        <taxon>Bacteria</taxon>
        <taxon>Bacillati</taxon>
        <taxon>Bacillota</taxon>
        <taxon>Bacilli</taxon>
        <taxon>Bacillales</taxon>
        <taxon>Listeriaceae</taxon>
        <taxon>Listeria</taxon>
    </lineage>
</organism>
<protein>
    <recommendedName>
        <fullName evidence="1">Glyoxalase-like domain-containing protein</fullName>
    </recommendedName>
</protein>
<dbReference type="RefSeq" id="WP_007472850.1">
    <property type="nucleotide sequence ID" value="NZ_KQ130613.1"/>
</dbReference>
<accession>A0A0J8GHE0</accession>
<evidence type="ECO:0000259" key="1">
    <source>
        <dbReference type="Pfam" id="PF13468"/>
    </source>
</evidence>
<dbReference type="SUPFAM" id="SSF54593">
    <property type="entry name" value="Glyoxalase/Bleomycin resistance protein/Dihydroxybiphenyl dioxygenase"/>
    <property type="match status" value="1"/>
</dbReference>
<comment type="caution">
    <text evidence="2">The sequence shown here is derived from an EMBL/GenBank/DDBJ whole genome shotgun (WGS) entry which is preliminary data.</text>
</comment>
<dbReference type="InterPro" id="IPR025870">
    <property type="entry name" value="Glyoxalase-like_dom"/>
</dbReference>
<feature type="domain" description="Glyoxalase-like" evidence="1">
    <location>
        <begin position="6"/>
        <end position="106"/>
    </location>
</feature>
<sequence length="223" mass="25022">MNALSFSHAVHFVHDLEAVRTQLQHFGLKMETTEKESLPGTQSVITEFGLSHIQFLSITEKEAASKSFLGKEALQFLPVKQILGHLVIETSDLDGLRTQLLKKGHDLTLISGANEAEPLYTISGTLGGLAYPLIRKRCFSKNEAGHHALKEIHIRVDNPEIALYNWADLFNLQVIHNTLFLGDVALKFTKGSSNRLHALVFDTFSDTISQTEFRIGEGFYRFR</sequence>
<proteinExistence type="predicted"/>
<dbReference type="Pfam" id="PF13468">
    <property type="entry name" value="Glyoxalase_3"/>
    <property type="match status" value="1"/>
</dbReference>
<dbReference type="Gene3D" id="3.10.180.10">
    <property type="entry name" value="2,3-Dihydroxybiphenyl 1,2-Dioxygenase, domain 1"/>
    <property type="match status" value="1"/>
</dbReference>
<evidence type="ECO:0000313" key="3">
    <source>
        <dbReference type="Proteomes" id="UP000052258"/>
    </source>
</evidence>
<reference evidence="2 3" key="1">
    <citation type="journal article" date="2015" name="Genome Biol. Evol.">
        <title>Comparative Genomics of Listeria Sensu Lato: Genus-Wide Differences in Evolutionary Dynamics and the Progressive Gain of Complex, Potentially Pathogenicity-Related Traits through Lateral Gene Transfer.</title>
        <authorList>
            <person name="Chiara M."/>
            <person name="Caruso M."/>
            <person name="D'Erchia A.M."/>
            <person name="Manzari C."/>
            <person name="Fraccalvieri R."/>
            <person name="Goffredo E."/>
            <person name="Latorre L."/>
            <person name="Miccolupo A."/>
            <person name="Padalino I."/>
            <person name="Santagada G."/>
            <person name="Chiocco D."/>
            <person name="Pesole G."/>
            <person name="Horner D.S."/>
            <person name="Parisi A."/>
        </authorList>
    </citation>
    <scope>NUCLEOTIDE SEQUENCE [LARGE SCALE GENOMIC DNA]</scope>
    <source>
        <strain evidence="2 3">1991</strain>
    </source>
</reference>
<dbReference type="Proteomes" id="UP000052258">
    <property type="component" value="Unassembled WGS sequence"/>
</dbReference>
<gene>
    <name evidence="2" type="ORF">X560_1089</name>
</gene>